<gene>
    <name evidence="2" type="ordered locus">MICA_85</name>
</gene>
<feature type="compositionally biased region" description="Basic and acidic residues" evidence="1">
    <location>
        <begin position="41"/>
        <end position="57"/>
    </location>
</feature>
<feature type="region of interest" description="Disordered" evidence="1">
    <location>
        <begin position="28"/>
        <end position="57"/>
    </location>
</feature>
<keyword evidence="3" id="KW-1185">Reference proteome</keyword>
<dbReference type="KEGG" id="mai:MICA_85"/>
<evidence type="ECO:0000313" key="3">
    <source>
        <dbReference type="Proteomes" id="UP000009286"/>
    </source>
</evidence>
<organism evidence="2 3">
    <name type="scientific">Micavibrio aeruginosavorus (strain ARL-13)</name>
    <dbReference type="NCBI Taxonomy" id="856793"/>
    <lineage>
        <taxon>Bacteria</taxon>
        <taxon>Pseudomonadati</taxon>
        <taxon>Bdellovibrionota</taxon>
        <taxon>Bdellovibrionia</taxon>
        <taxon>Bdellovibrionales</taxon>
        <taxon>Pseudobdellovibrionaceae</taxon>
        <taxon>Micavibrio</taxon>
    </lineage>
</organism>
<dbReference type="HOGENOM" id="CLU_2991590_0_0_5"/>
<proteinExistence type="predicted"/>
<protein>
    <submittedName>
        <fullName evidence="2">Uncharacterized protein</fullName>
    </submittedName>
</protein>
<evidence type="ECO:0000256" key="1">
    <source>
        <dbReference type="SAM" id="MobiDB-lite"/>
    </source>
</evidence>
<accession>G2KMP5</accession>
<dbReference type="EMBL" id="CP002382">
    <property type="protein sequence ID" value="AEP08432.1"/>
    <property type="molecule type" value="Genomic_DNA"/>
</dbReference>
<dbReference type="AlphaFoldDB" id="G2KMP5"/>
<name>G2KMP5_MICAA</name>
<reference evidence="2 3" key="1">
    <citation type="journal article" date="2011" name="BMC Genomics">
        <title>Genomic insights into an obligate epibiotic bacterial predator: Micavibrio aeruginosavorus ARL-13.</title>
        <authorList>
            <person name="Wang Z."/>
            <person name="Kadouri D."/>
            <person name="Wu M."/>
        </authorList>
    </citation>
    <scope>NUCLEOTIDE SEQUENCE [LARGE SCALE GENOMIC DNA]</scope>
    <source>
        <strain evidence="2 3">ARL-13</strain>
    </source>
</reference>
<evidence type="ECO:0000313" key="2">
    <source>
        <dbReference type="EMBL" id="AEP08432.1"/>
    </source>
</evidence>
<dbReference type="Proteomes" id="UP000009286">
    <property type="component" value="Chromosome"/>
</dbReference>
<sequence length="57" mass="6293">MFLSSCASPAASPAPNILLVIDLKNQDGIDSRSSQRSTRGRKAEQKTDIYQRVDRSI</sequence>